<dbReference type="AlphaFoldDB" id="A0A0F9UWA8"/>
<dbReference type="Pfam" id="PF20408">
    <property type="entry name" value="Abhydrolase_11"/>
    <property type="match status" value="1"/>
</dbReference>
<dbReference type="PANTHER" id="PTHR13136">
    <property type="entry name" value="TESTIS DEVELOPMENT PROTEIN PRTD"/>
    <property type="match status" value="1"/>
</dbReference>
<comment type="caution">
    <text evidence="2">The sequence shown here is derived from an EMBL/GenBank/DDBJ whole genome shotgun (WGS) entry which is preliminary data.</text>
</comment>
<organism evidence="2">
    <name type="scientific">marine sediment metagenome</name>
    <dbReference type="NCBI Taxonomy" id="412755"/>
    <lineage>
        <taxon>unclassified sequences</taxon>
        <taxon>metagenomes</taxon>
        <taxon>ecological metagenomes</taxon>
    </lineage>
</organism>
<dbReference type="InterPro" id="IPR029058">
    <property type="entry name" value="AB_hydrolase_fold"/>
</dbReference>
<dbReference type="InterPro" id="IPR026555">
    <property type="entry name" value="NSL3/Tex30"/>
</dbReference>
<dbReference type="PANTHER" id="PTHR13136:SF11">
    <property type="entry name" value="TESTIS-EXPRESSED PROTEIN 30"/>
    <property type="match status" value="1"/>
</dbReference>
<name>A0A0F9UWA8_9ZZZZ</name>
<proteinExistence type="predicted"/>
<dbReference type="Gene3D" id="3.40.50.1820">
    <property type="entry name" value="alpha/beta hydrolase"/>
    <property type="match status" value="1"/>
</dbReference>
<accession>A0A0F9UWA8</accession>
<reference evidence="2" key="1">
    <citation type="journal article" date="2015" name="Nature">
        <title>Complex archaea that bridge the gap between prokaryotes and eukaryotes.</title>
        <authorList>
            <person name="Spang A."/>
            <person name="Saw J.H."/>
            <person name="Jorgensen S.L."/>
            <person name="Zaremba-Niedzwiedzka K."/>
            <person name="Martijn J."/>
            <person name="Lind A.E."/>
            <person name="van Eijk R."/>
            <person name="Schleper C."/>
            <person name="Guy L."/>
            <person name="Ettema T.J."/>
        </authorList>
    </citation>
    <scope>NUCLEOTIDE SEQUENCE</scope>
</reference>
<dbReference type="EMBL" id="LAZR01000067">
    <property type="protein sequence ID" value="KKN96044.1"/>
    <property type="molecule type" value="Genomic_DNA"/>
</dbReference>
<evidence type="ECO:0000313" key="2">
    <source>
        <dbReference type="EMBL" id="KKN96044.1"/>
    </source>
</evidence>
<dbReference type="InterPro" id="IPR046879">
    <property type="entry name" value="KANL3/Tex30_Abhydrolase"/>
</dbReference>
<feature type="domain" description="KANL3/Tex30 alpha/beta hydrolase-like" evidence="1">
    <location>
        <begin position="16"/>
        <end position="203"/>
    </location>
</feature>
<protein>
    <recommendedName>
        <fullName evidence="1">KANL3/Tex30 alpha/beta hydrolase-like domain-containing protein</fullName>
    </recommendedName>
</protein>
<dbReference type="SUPFAM" id="SSF53474">
    <property type="entry name" value="alpha/beta-Hydrolases"/>
    <property type="match status" value="1"/>
</dbReference>
<sequence length="208" mass="22495">MTKSVIWNQPQDTGMNATLVLAHGAGAPMDSYYMQHLAECLAAGGLRVMRFEFPYMSQRRATGRKRPPDRFPLLEEAFVEHCKDLPGAVFVGGKSMGGRVASTVADALNAAGLICFGYPFHPPGKPGKTRTAHLHALATPGLILQGTRDPFGKPEEVADYDLASGLTVEWLESGDHDLKPLKSSGRTQDDLIQDAAQRALKFCATLIS</sequence>
<evidence type="ECO:0000259" key="1">
    <source>
        <dbReference type="Pfam" id="PF20408"/>
    </source>
</evidence>
<gene>
    <name evidence="2" type="ORF">LCGC14_0172800</name>
</gene>